<proteinExistence type="predicted"/>
<keyword evidence="1" id="KW-1133">Transmembrane helix</keyword>
<keyword evidence="3" id="KW-1185">Reference proteome</keyword>
<organism evidence="2 3">
    <name type="scientific">Sphingomonas jatrophae</name>
    <dbReference type="NCBI Taxonomy" id="1166337"/>
    <lineage>
        <taxon>Bacteria</taxon>
        <taxon>Pseudomonadati</taxon>
        <taxon>Pseudomonadota</taxon>
        <taxon>Alphaproteobacteria</taxon>
        <taxon>Sphingomonadales</taxon>
        <taxon>Sphingomonadaceae</taxon>
        <taxon>Sphingomonas</taxon>
    </lineage>
</organism>
<feature type="transmembrane region" description="Helical" evidence="1">
    <location>
        <begin position="31"/>
        <end position="50"/>
    </location>
</feature>
<sequence>MSSREPRAAGAIIALLTIAGALVGTIAGQPSLGVLGGLGAGGLLALGLWLRDRRR</sequence>
<reference evidence="2 3" key="1">
    <citation type="submission" date="2016-10" db="EMBL/GenBank/DDBJ databases">
        <authorList>
            <person name="de Groot N.N."/>
        </authorList>
    </citation>
    <scope>NUCLEOTIDE SEQUENCE [LARGE SCALE GENOMIC DNA]</scope>
    <source>
        <strain evidence="2 3">S5-249</strain>
    </source>
</reference>
<dbReference type="Proteomes" id="UP000198824">
    <property type="component" value="Unassembled WGS sequence"/>
</dbReference>
<keyword evidence="1" id="KW-0812">Transmembrane</keyword>
<keyword evidence="1" id="KW-0472">Membrane</keyword>
<accession>A0A1I6K7B2</accession>
<dbReference type="AlphaFoldDB" id="A0A1I6K7B2"/>
<gene>
    <name evidence="2" type="ORF">SAMN05192580_1407</name>
</gene>
<protein>
    <submittedName>
        <fullName evidence="2">Uncharacterized protein</fullName>
    </submittedName>
</protein>
<evidence type="ECO:0000313" key="3">
    <source>
        <dbReference type="Proteomes" id="UP000198824"/>
    </source>
</evidence>
<evidence type="ECO:0000256" key="1">
    <source>
        <dbReference type="SAM" id="Phobius"/>
    </source>
</evidence>
<evidence type="ECO:0000313" key="2">
    <source>
        <dbReference type="EMBL" id="SFR87119.1"/>
    </source>
</evidence>
<name>A0A1I6K7B2_9SPHN</name>
<dbReference type="RefSeq" id="WP_165611219.1">
    <property type="nucleotide sequence ID" value="NZ_FOZG01000001.1"/>
</dbReference>
<dbReference type="EMBL" id="FOZG01000001">
    <property type="protein sequence ID" value="SFR87119.1"/>
    <property type="molecule type" value="Genomic_DNA"/>
</dbReference>